<evidence type="ECO:0000256" key="3">
    <source>
        <dbReference type="ARBA" id="ARBA00023163"/>
    </source>
</evidence>
<dbReference type="EMBL" id="FMCT01000008">
    <property type="protein sequence ID" value="SCF33333.1"/>
    <property type="molecule type" value="Genomic_DNA"/>
</dbReference>
<evidence type="ECO:0000256" key="1">
    <source>
        <dbReference type="ARBA" id="ARBA00023015"/>
    </source>
</evidence>
<dbReference type="InterPro" id="IPR005471">
    <property type="entry name" value="Tscrpt_reg_IclR_N"/>
</dbReference>
<dbReference type="SMART" id="SM00346">
    <property type="entry name" value="HTH_ICLR"/>
    <property type="match status" value="1"/>
</dbReference>
<dbReference type="Pfam" id="PF09339">
    <property type="entry name" value="HTH_IclR"/>
    <property type="match status" value="1"/>
</dbReference>
<accession>A0A1C4ZK20</accession>
<dbReference type="GO" id="GO:0003700">
    <property type="term" value="F:DNA-binding transcription factor activity"/>
    <property type="evidence" value="ECO:0007669"/>
    <property type="project" value="TreeGrafter"/>
</dbReference>
<dbReference type="InterPro" id="IPR036388">
    <property type="entry name" value="WH-like_DNA-bd_sf"/>
</dbReference>
<dbReference type="Pfam" id="PF01614">
    <property type="entry name" value="IclR_C"/>
    <property type="match status" value="1"/>
</dbReference>
<reference evidence="7" key="1">
    <citation type="submission" date="2016-06" db="EMBL/GenBank/DDBJ databases">
        <authorList>
            <person name="Varghese N."/>
            <person name="Submissions Spin"/>
        </authorList>
    </citation>
    <scope>NUCLEOTIDE SEQUENCE [LARGE SCALE GENOMIC DNA]</scope>
    <source>
        <strain evidence="7">DSM 43168</strain>
    </source>
</reference>
<protein>
    <submittedName>
        <fullName evidence="6">Transcriptional regulator, IclR family</fullName>
    </submittedName>
</protein>
<dbReference type="InterPro" id="IPR050707">
    <property type="entry name" value="HTH_MetabolicPath_Reg"/>
</dbReference>
<gene>
    <name evidence="6" type="ORF">GA0070563_108286</name>
</gene>
<dbReference type="InterPro" id="IPR014757">
    <property type="entry name" value="Tscrpt_reg_IclR_C"/>
</dbReference>
<dbReference type="GO" id="GO:0003677">
    <property type="term" value="F:DNA binding"/>
    <property type="evidence" value="ECO:0007669"/>
    <property type="project" value="UniProtKB-KW"/>
</dbReference>
<evidence type="ECO:0000313" key="6">
    <source>
        <dbReference type="EMBL" id="SCF33333.1"/>
    </source>
</evidence>
<sequence>MATTEDVDSSRYLVRSVSRAAEVLEALSAAMPGEGLSVTDVARSCGLSKSAAFATLHTLCHHGLAADDGEGMNRRYRLGMALARLGVRAQEQLSLRDIARPVLTALTRDTGLSSRLAVPEGAHAVVIDQVSNGERIQIELRMGTRELPHCTGLGKALLAEMTPAQVAELIGRVGLPRRTDHTITDLDSLVAHLHDVRKAGYALDDEEDAEGVFCIGSALRDHSGGCCGAISVTGLKLGLPSWRYQELGRQVRQAAEAISVRLGHVPAEQTPLTAGSPAV</sequence>
<evidence type="ECO:0000256" key="2">
    <source>
        <dbReference type="ARBA" id="ARBA00023125"/>
    </source>
</evidence>
<feature type="domain" description="IclR-ED" evidence="5">
    <location>
        <begin position="81"/>
        <end position="264"/>
    </location>
</feature>
<dbReference type="RefSeq" id="WP_074475986.1">
    <property type="nucleotide sequence ID" value="NZ_FMCT01000008.1"/>
</dbReference>
<evidence type="ECO:0000259" key="4">
    <source>
        <dbReference type="PROSITE" id="PS51077"/>
    </source>
</evidence>
<dbReference type="Gene3D" id="1.10.10.10">
    <property type="entry name" value="Winged helix-like DNA-binding domain superfamily/Winged helix DNA-binding domain"/>
    <property type="match status" value="1"/>
</dbReference>
<dbReference type="PANTHER" id="PTHR30136">
    <property type="entry name" value="HELIX-TURN-HELIX TRANSCRIPTIONAL REGULATOR, ICLR FAMILY"/>
    <property type="match status" value="1"/>
</dbReference>
<keyword evidence="2" id="KW-0238">DNA-binding</keyword>
<dbReference type="SUPFAM" id="SSF55781">
    <property type="entry name" value="GAF domain-like"/>
    <property type="match status" value="1"/>
</dbReference>
<name>A0A1C4ZK20_9ACTN</name>
<dbReference type="Proteomes" id="UP000183585">
    <property type="component" value="Unassembled WGS sequence"/>
</dbReference>
<keyword evidence="3" id="KW-0804">Transcription</keyword>
<dbReference type="PROSITE" id="PS51078">
    <property type="entry name" value="ICLR_ED"/>
    <property type="match status" value="1"/>
</dbReference>
<dbReference type="PROSITE" id="PS51077">
    <property type="entry name" value="HTH_ICLR"/>
    <property type="match status" value="1"/>
</dbReference>
<keyword evidence="7" id="KW-1185">Reference proteome</keyword>
<organism evidence="6 7">
    <name type="scientific">Micromonospora carbonacea</name>
    <dbReference type="NCBI Taxonomy" id="47853"/>
    <lineage>
        <taxon>Bacteria</taxon>
        <taxon>Bacillati</taxon>
        <taxon>Actinomycetota</taxon>
        <taxon>Actinomycetes</taxon>
        <taxon>Micromonosporales</taxon>
        <taxon>Micromonosporaceae</taxon>
        <taxon>Micromonospora</taxon>
    </lineage>
</organism>
<keyword evidence="1" id="KW-0805">Transcription regulation</keyword>
<dbReference type="AlphaFoldDB" id="A0A1C4ZK20"/>
<proteinExistence type="predicted"/>
<dbReference type="PANTHER" id="PTHR30136:SF24">
    <property type="entry name" value="HTH-TYPE TRANSCRIPTIONAL REPRESSOR ALLR"/>
    <property type="match status" value="1"/>
</dbReference>
<dbReference type="SUPFAM" id="SSF46785">
    <property type="entry name" value="Winged helix' DNA-binding domain"/>
    <property type="match status" value="1"/>
</dbReference>
<dbReference type="InterPro" id="IPR036390">
    <property type="entry name" value="WH_DNA-bd_sf"/>
</dbReference>
<dbReference type="Gene3D" id="3.30.450.40">
    <property type="match status" value="1"/>
</dbReference>
<dbReference type="STRING" id="47853.TK50_12770"/>
<feature type="domain" description="HTH iclR-type" evidence="4">
    <location>
        <begin position="14"/>
        <end position="80"/>
    </location>
</feature>
<evidence type="ECO:0000313" key="7">
    <source>
        <dbReference type="Proteomes" id="UP000183585"/>
    </source>
</evidence>
<evidence type="ECO:0000259" key="5">
    <source>
        <dbReference type="PROSITE" id="PS51078"/>
    </source>
</evidence>
<dbReference type="InterPro" id="IPR029016">
    <property type="entry name" value="GAF-like_dom_sf"/>
</dbReference>
<dbReference type="GO" id="GO:0045892">
    <property type="term" value="P:negative regulation of DNA-templated transcription"/>
    <property type="evidence" value="ECO:0007669"/>
    <property type="project" value="TreeGrafter"/>
</dbReference>